<reference evidence="2" key="1">
    <citation type="submission" date="2016-03" db="EMBL/GenBank/DDBJ databases">
        <authorList>
            <person name="Ploux O."/>
        </authorList>
    </citation>
    <scope>NUCLEOTIDE SEQUENCE</scope>
    <source>
        <strain evidence="2">UC10</strain>
    </source>
</reference>
<organism evidence="2">
    <name type="scientific">uncultured Mycobacterium sp</name>
    <dbReference type="NCBI Taxonomy" id="171292"/>
    <lineage>
        <taxon>Bacteria</taxon>
        <taxon>Bacillati</taxon>
        <taxon>Actinomycetota</taxon>
        <taxon>Actinomycetes</taxon>
        <taxon>Mycobacteriales</taxon>
        <taxon>Mycobacteriaceae</taxon>
        <taxon>Mycobacterium</taxon>
        <taxon>environmental samples</taxon>
    </lineage>
</organism>
<proteinExistence type="predicted"/>
<feature type="domain" description="Transposase IS116/IS110/IS902 C-terminal" evidence="1">
    <location>
        <begin position="100"/>
        <end position="178"/>
    </location>
</feature>
<evidence type="ECO:0000259" key="1">
    <source>
        <dbReference type="Pfam" id="PF02371"/>
    </source>
</evidence>
<dbReference type="EMBL" id="FLQS01000068">
    <property type="protein sequence ID" value="SBS79273.1"/>
    <property type="molecule type" value="Genomic_DNA"/>
</dbReference>
<dbReference type="GO" id="GO:0004803">
    <property type="term" value="F:transposase activity"/>
    <property type="evidence" value="ECO:0007669"/>
    <property type="project" value="InterPro"/>
</dbReference>
<accession>A0A1Y5PKS2</accession>
<dbReference type="Pfam" id="PF02371">
    <property type="entry name" value="Transposase_20"/>
    <property type="match status" value="1"/>
</dbReference>
<gene>
    <name evidence="2" type="ORF">MHPYR_700013</name>
</gene>
<dbReference type="InterPro" id="IPR003346">
    <property type="entry name" value="Transposase_20"/>
</dbReference>
<dbReference type="InterPro" id="IPR047650">
    <property type="entry name" value="Transpos_IS110"/>
</dbReference>
<evidence type="ECO:0000313" key="2">
    <source>
        <dbReference type="EMBL" id="SBS79273.1"/>
    </source>
</evidence>
<dbReference type="PANTHER" id="PTHR33055:SF3">
    <property type="entry name" value="PUTATIVE TRANSPOSASE FOR IS117-RELATED"/>
    <property type="match status" value="1"/>
</dbReference>
<name>A0A1Y5PKS2_9MYCO</name>
<protein>
    <submittedName>
        <fullName evidence="2">Transposase</fullName>
    </submittedName>
</protein>
<dbReference type="PANTHER" id="PTHR33055">
    <property type="entry name" value="TRANSPOSASE FOR INSERTION SEQUENCE ELEMENT IS1111A"/>
    <property type="match status" value="1"/>
</dbReference>
<dbReference type="GO" id="GO:0006313">
    <property type="term" value="P:DNA transposition"/>
    <property type="evidence" value="ECO:0007669"/>
    <property type="project" value="InterPro"/>
</dbReference>
<sequence>MRDLVRAREDARADLMRVRHRLSKLLLRQGRIYSGGHAWNGVHEVWLRRQRFDDTHTAAAFDHHFDAVLSATAARDRLDEQIVTVAASPRWADQVDRLGCLRGISALTGLALTVEIGDWTRFTGSSIGAYVGLVPTEYSSGGSRIQGSITKAGNAHVRRLLIESAWHHRWWCSRAMRSRIRTARRTASALG</sequence>
<dbReference type="GO" id="GO:0003677">
    <property type="term" value="F:DNA binding"/>
    <property type="evidence" value="ECO:0007669"/>
    <property type="project" value="InterPro"/>
</dbReference>
<dbReference type="AlphaFoldDB" id="A0A1Y5PKS2"/>